<proteinExistence type="predicted"/>
<evidence type="ECO:0000256" key="1">
    <source>
        <dbReference type="SAM" id="MobiDB-lite"/>
    </source>
</evidence>
<feature type="chain" id="PRO_5042243599" evidence="2">
    <location>
        <begin position="22"/>
        <end position="198"/>
    </location>
</feature>
<dbReference type="EMBL" id="JARKIE010000001">
    <property type="protein sequence ID" value="KAJ7710414.1"/>
    <property type="molecule type" value="Genomic_DNA"/>
</dbReference>
<evidence type="ECO:0000313" key="3">
    <source>
        <dbReference type="EMBL" id="KAJ7710414.1"/>
    </source>
</evidence>
<evidence type="ECO:0000256" key="2">
    <source>
        <dbReference type="SAM" id="SignalP"/>
    </source>
</evidence>
<feature type="region of interest" description="Disordered" evidence="1">
    <location>
        <begin position="73"/>
        <end position="178"/>
    </location>
</feature>
<reference evidence="3" key="1">
    <citation type="submission" date="2023-03" db="EMBL/GenBank/DDBJ databases">
        <title>Massive genome expansion in bonnet fungi (Mycena s.s.) driven by repeated elements and novel gene families across ecological guilds.</title>
        <authorList>
            <consortium name="Lawrence Berkeley National Laboratory"/>
            <person name="Harder C.B."/>
            <person name="Miyauchi S."/>
            <person name="Viragh M."/>
            <person name="Kuo A."/>
            <person name="Thoen E."/>
            <person name="Andreopoulos B."/>
            <person name="Lu D."/>
            <person name="Skrede I."/>
            <person name="Drula E."/>
            <person name="Henrissat B."/>
            <person name="Morin E."/>
            <person name="Kohler A."/>
            <person name="Barry K."/>
            <person name="LaButti K."/>
            <person name="Morin E."/>
            <person name="Salamov A."/>
            <person name="Lipzen A."/>
            <person name="Mereny Z."/>
            <person name="Hegedus B."/>
            <person name="Baldrian P."/>
            <person name="Stursova M."/>
            <person name="Weitz H."/>
            <person name="Taylor A."/>
            <person name="Grigoriev I.V."/>
            <person name="Nagy L.G."/>
            <person name="Martin F."/>
            <person name="Kauserud H."/>
        </authorList>
    </citation>
    <scope>NUCLEOTIDE SEQUENCE</scope>
    <source>
        <strain evidence="3">CBHHK067</strain>
    </source>
</reference>
<keyword evidence="4" id="KW-1185">Reference proteome</keyword>
<feature type="signal peptide" evidence="2">
    <location>
        <begin position="1"/>
        <end position="21"/>
    </location>
</feature>
<feature type="compositionally biased region" description="Low complexity" evidence="1">
    <location>
        <begin position="84"/>
        <end position="118"/>
    </location>
</feature>
<dbReference type="AlphaFoldDB" id="A0AAD7H1W3"/>
<gene>
    <name evidence="3" type="ORF">B0H17DRAFT_1367</name>
</gene>
<organism evidence="3 4">
    <name type="scientific">Mycena rosella</name>
    <name type="common">Pink bonnet</name>
    <name type="synonym">Agaricus rosellus</name>
    <dbReference type="NCBI Taxonomy" id="1033263"/>
    <lineage>
        <taxon>Eukaryota</taxon>
        <taxon>Fungi</taxon>
        <taxon>Dikarya</taxon>
        <taxon>Basidiomycota</taxon>
        <taxon>Agaricomycotina</taxon>
        <taxon>Agaricomycetes</taxon>
        <taxon>Agaricomycetidae</taxon>
        <taxon>Agaricales</taxon>
        <taxon>Marasmiineae</taxon>
        <taxon>Mycenaceae</taxon>
        <taxon>Mycena</taxon>
    </lineage>
</organism>
<dbReference type="PROSITE" id="PS51257">
    <property type="entry name" value="PROKAR_LIPOPROTEIN"/>
    <property type="match status" value="1"/>
</dbReference>
<sequence length="198" mass="19085">MRTSTSTLLLALALACASVGAAPSRRDDSINCASADDDGTALTGSAPDGTFVSCTYAGAGDCEYFSDGSFSSGGSSCPKGVAQDAPSSTTDGSASSTASTSSDDSTATTSDDPASSTTSDDDSTTTTSDDDNSTSASAPVSTPPPVSNTNTNTSKGTPTSSGPTLSGSPSPTSSGAAARMRAPGGVIALVALFFGLAL</sequence>
<name>A0AAD7H1W3_MYCRO</name>
<dbReference type="Proteomes" id="UP001221757">
    <property type="component" value="Unassembled WGS sequence"/>
</dbReference>
<comment type="caution">
    <text evidence="3">The sequence shown here is derived from an EMBL/GenBank/DDBJ whole genome shotgun (WGS) entry which is preliminary data.</text>
</comment>
<feature type="compositionally biased region" description="Low complexity" evidence="1">
    <location>
        <begin position="147"/>
        <end position="175"/>
    </location>
</feature>
<evidence type="ECO:0000313" key="4">
    <source>
        <dbReference type="Proteomes" id="UP001221757"/>
    </source>
</evidence>
<feature type="compositionally biased region" description="Acidic residues" evidence="1">
    <location>
        <begin position="119"/>
        <end position="132"/>
    </location>
</feature>
<keyword evidence="2" id="KW-0732">Signal</keyword>
<accession>A0AAD7H1W3</accession>
<protein>
    <submittedName>
        <fullName evidence="3">Uncharacterized protein</fullName>
    </submittedName>
</protein>